<dbReference type="Proteomes" id="UP000293433">
    <property type="component" value="Unassembled WGS sequence"/>
</dbReference>
<evidence type="ECO:0000256" key="2">
    <source>
        <dbReference type="ARBA" id="ARBA00022475"/>
    </source>
</evidence>
<dbReference type="GO" id="GO:0044038">
    <property type="term" value="P:cell wall macromolecule biosynthetic process"/>
    <property type="evidence" value="ECO:0007669"/>
    <property type="project" value="TreeGrafter"/>
</dbReference>
<keyword evidence="5 8" id="KW-1133">Transmembrane helix</keyword>
<feature type="binding site" evidence="7">
    <location>
        <position position="156"/>
    </location>
    <ligand>
        <name>Mg(2+)</name>
        <dbReference type="ChEBI" id="CHEBI:18420"/>
    </ligand>
</feature>
<evidence type="ECO:0000256" key="5">
    <source>
        <dbReference type="ARBA" id="ARBA00022989"/>
    </source>
</evidence>
<dbReference type="GO" id="GO:0016780">
    <property type="term" value="F:phosphotransferase activity, for other substituted phosphate groups"/>
    <property type="evidence" value="ECO:0007669"/>
    <property type="project" value="InterPro"/>
</dbReference>
<dbReference type="Pfam" id="PF00953">
    <property type="entry name" value="Glycos_transf_4"/>
    <property type="match status" value="1"/>
</dbReference>
<dbReference type="PANTHER" id="PTHR22926">
    <property type="entry name" value="PHOSPHO-N-ACETYLMURAMOYL-PENTAPEPTIDE-TRANSFERASE"/>
    <property type="match status" value="1"/>
</dbReference>
<dbReference type="AlphaFoldDB" id="A0A4V2EV49"/>
<evidence type="ECO:0000256" key="7">
    <source>
        <dbReference type="PIRSR" id="PIRSR600715-1"/>
    </source>
</evidence>
<feature type="binding site" evidence="7">
    <location>
        <position position="216"/>
    </location>
    <ligand>
        <name>Mg(2+)</name>
        <dbReference type="ChEBI" id="CHEBI:18420"/>
    </ligand>
</feature>
<feature type="transmembrane region" description="Helical" evidence="8">
    <location>
        <begin position="103"/>
        <end position="120"/>
    </location>
</feature>
<feature type="transmembrane region" description="Helical" evidence="8">
    <location>
        <begin position="6"/>
        <end position="24"/>
    </location>
</feature>
<dbReference type="GO" id="GO:0071555">
    <property type="term" value="P:cell wall organization"/>
    <property type="evidence" value="ECO:0007669"/>
    <property type="project" value="TreeGrafter"/>
</dbReference>
<keyword evidence="4 8" id="KW-0812">Transmembrane</keyword>
<protein>
    <submittedName>
        <fullName evidence="9">UDP-N-acetylmuramyl pentapeptide phosphotransferase/UDP-N-acetylglucosamine-1-phosphate transferase</fullName>
    </submittedName>
</protein>
<feature type="transmembrane region" description="Helical" evidence="8">
    <location>
        <begin position="164"/>
        <end position="181"/>
    </location>
</feature>
<feature type="transmembrane region" description="Helical" evidence="8">
    <location>
        <begin position="187"/>
        <end position="207"/>
    </location>
</feature>
<evidence type="ECO:0000256" key="6">
    <source>
        <dbReference type="ARBA" id="ARBA00023136"/>
    </source>
</evidence>
<dbReference type="GO" id="GO:0005886">
    <property type="term" value="C:plasma membrane"/>
    <property type="evidence" value="ECO:0007669"/>
    <property type="project" value="UniProtKB-SubCell"/>
</dbReference>
<feature type="transmembrane region" description="Helical" evidence="8">
    <location>
        <begin position="310"/>
        <end position="326"/>
    </location>
</feature>
<dbReference type="OrthoDB" id="9783652at2"/>
<dbReference type="CDD" id="cd06912">
    <property type="entry name" value="GT_MraY_like"/>
    <property type="match status" value="1"/>
</dbReference>
<comment type="cofactor">
    <cofactor evidence="7">
        <name>Mg(2+)</name>
        <dbReference type="ChEBI" id="CHEBI:18420"/>
    </cofactor>
</comment>
<feature type="transmembrane region" description="Helical" evidence="8">
    <location>
        <begin position="45"/>
        <end position="66"/>
    </location>
</feature>
<keyword evidence="7" id="KW-0479">Metal-binding</keyword>
<feature type="transmembrane region" description="Helical" evidence="8">
    <location>
        <begin position="72"/>
        <end position="91"/>
    </location>
</feature>
<dbReference type="InterPro" id="IPR000715">
    <property type="entry name" value="Glycosyl_transferase_4"/>
</dbReference>
<dbReference type="GO" id="GO:0009103">
    <property type="term" value="P:lipopolysaccharide biosynthetic process"/>
    <property type="evidence" value="ECO:0007669"/>
    <property type="project" value="TreeGrafter"/>
</dbReference>
<feature type="transmembrane region" description="Helical" evidence="8">
    <location>
        <begin position="132"/>
        <end position="152"/>
    </location>
</feature>
<feature type="transmembrane region" description="Helical" evidence="8">
    <location>
        <begin position="243"/>
        <end position="261"/>
    </location>
</feature>
<keyword evidence="2" id="KW-1003">Cell membrane</keyword>
<comment type="caution">
    <text evidence="9">The sequence shown here is derived from an EMBL/GenBank/DDBJ whole genome shotgun (WGS) entry which is preliminary data.</text>
</comment>
<name>A0A4V2EV49_9BURK</name>
<dbReference type="GO" id="GO:0046872">
    <property type="term" value="F:metal ion binding"/>
    <property type="evidence" value="ECO:0007669"/>
    <property type="project" value="UniProtKB-KW"/>
</dbReference>
<dbReference type="RefSeq" id="WP_130483485.1">
    <property type="nucleotide sequence ID" value="NZ_SGWV01000012.1"/>
</dbReference>
<dbReference type="PANTHER" id="PTHR22926:SF3">
    <property type="entry name" value="UNDECAPRENYL-PHOSPHATE ALPHA-N-ACETYLGLUCOSAMINYL 1-PHOSPHATE TRANSFERASE"/>
    <property type="match status" value="1"/>
</dbReference>
<accession>A0A4V2EV49</accession>
<keyword evidence="10" id="KW-1185">Reference proteome</keyword>
<feature type="transmembrane region" description="Helical" evidence="8">
    <location>
        <begin position="219"/>
        <end position="237"/>
    </location>
</feature>
<keyword evidence="6 8" id="KW-0472">Membrane</keyword>
<keyword evidence="3 9" id="KW-0808">Transferase</keyword>
<proteinExistence type="predicted"/>
<feature type="transmembrane region" description="Helical" evidence="8">
    <location>
        <begin position="332"/>
        <end position="351"/>
    </location>
</feature>
<evidence type="ECO:0000256" key="8">
    <source>
        <dbReference type="SAM" id="Phobius"/>
    </source>
</evidence>
<keyword evidence="7" id="KW-0460">Magnesium</keyword>
<comment type="subcellular location">
    <subcellularLocation>
        <location evidence="1">Cell membrane</location>
        <topology evidence="1">Multi-pass membrane protein</topology>
    </subcellularLocation>
</comment>
<evidence type="ECO:0000313" key="10">
    <source>
        <dbReference type="Proteomes" id="UP000293433"/>
    </source>
</evidence>
<evidence type="ECO:0000256" key="3">
    <source>
        <dbReference type="ARBA" id="ARBA00022679"/>
    </source>
</evidence>
<evidence type="ECO:0000256" key="4">
    <source>
        <dbReference type="ARBA" id="ARBA00022692"/>
    </source>
</evidence>
<evidence type="ECO:0000313" key="9">
    <source>
        <dbReference type="EMBL" id="RZS47463.1"/>
    </source>
</evidence>
<gene>
    <name evidence="9" type="ORF">EV685_3668</name>
</gene>
<dbReference type="EMBL" id="SGWV01000012">
    <property type="protein sequence ID" value="RZS47463.1"/>
    <property type="molecule type" value="Genomic_DNA"/>
</dbReference>
<reference evidence="9 10" key="1">
    <citation type="submission" date="2019-02" db="EMBL/GenBank/DDBJ databases">
        <title>Genomic Encyclopedia of Type Strains, Phase IV (KMG-IV): sequencing the most valuable type-strain genomes for metagenomic binning, comparative biology and taxonomic classification.</title>
        <authorList>
            <person name="Goeker M."/>
        </authorList>
    </citation>
    <scope>NUCLEOTIDE SEQUENCE [LARGE SCALE GENOMIC DNA]</scope>
    <source>
        <strain evidence="9 10">DSM 10617</strain>
    </source>
</reference>
<sequence length="373" mass="40669">MRLFLLSFAAALFGTLLIVGSARLHGRYSGDHDRSGPQKFHARSVPRIGGLGIMCGMMVGMVYSLFMPGSETETKLALIAAGIIAFGAGLIEDFTKQVTPRQRLLAVTLAAAVALWLAGAEITRTDIVGIDPLLQIGGVSVLLTLFAVAGVANSINIIDGFNGLASMCMAIMLAAMAYVAWQVGDQMIFRLALIGLGAVLGFFVLNYPFGLVFLGDGGAYFMGFWVAEIGILLVSRNPDVSPMFPLLLCIYPIFETVFTMYRRKVVRGRPMGQPDASHLHSLIYRRLMRWAVGKRDTATMLRRNSMTSPYLWGLCSLAAVPAVLWWNDSALLQMSLLVFCGTYLALYRAIVHFRTPKVLVQHRVPAALAESAR</sequence>
<evidence type="ECO:0000256" key="1">
    <source>
        <dbReference type="ARBA" id="ARBA00004651"/>
    </source>
</evidence>
<organism evidence="9 10">
    <name type="scientific">Sphaerotilus mobilis</name>
    <dbReference type="NCBI Taxonomy" id="47994"/>
    <lineage>
        <taxon>Bacteria</taxon>
        <taxon>Pseudomonadati</taxon>
        <taxon>Pseudomonadota</taxon>
        <taxon>Betaproteobacteria</taxon>
        <taxon>Burkholderiales</taxon>
        <taxon>Sphaerotilaceae</taxon>
        <taxon>Sphaerotilus</taxon>
    </lineage>
</organism>